<keyword evidence="4 6" id="KW-1133">Transmembrane helix</keyword>
<dbReference type="AlphaFoldDB" id="A0A0R1UN86"/>
<evidence type="ECO:0000256" key="4">
    <source>
        <dbReference type="ARBA" id="ARBA00022989"/>
    </source>
</evidence>
<dbReference type="InterPro" id="IPR004477">
    <property type="entry name" value="ComEC_N"/>
</dbReference>
<dbReference type="Pfam" id="PF00753">
    <property type="entry name" value="Lactamase_B"/>
    <property type="match status" value="1"/>
</dbReference>
<dbReference type="PANTHER" id="PTHR30619:SF7">
    <property type="entry name" value="BETA-LACTAMASE DOMAIN PROTEIN"/>
    <property type="match status" value="1"/>
</dbReference>
<organism evidence="8 9">
    <name type="scientific">Levilactobacillus hammesii DSM 16381</name>
    <dbReference type="NCBI Taxonomy" id="1423753"/>
    <lineage>
        <taxon>Bacteria</taxon>
        <taxon>Bacillati</taxon>
        <taxon>Bacillota</taxon>
        <taxon>Bacilli</taxon>
        <taxon>Lactobacillales</taxon>
        <taxon>Lactobacillaceae</taxon>
        <taxon>Levilactobacillus</taxon>
    </lineage>
</organism>
<dbReference type="CDD" id="cd07731">
    <property type="entry name" value="ComA-like_MBL-fold"/>
    <property type="match status" value="1"/>
</dbReference>
<sequence>MANHWLFVSLPLAALSVILGGHPVAGSVLLVLTLSRVWVLRHRLTFVVTILLLLVAGGYLFWTQQQVKLRRVSPQQPTNVALTIQFQPDALVFRGASYYFVAKNQTNGEPLTVHGWADSAATLARLKAIRRAQTWRIKGQQIGILPATNFNQFDAASYWAHRGVTKSIKIDQVTRQQNVPATLLTWFQNGWHLQRTRLIRYCDRLPGALRVYALGLLPGTRAAEAVQELQGMKQLGLLHLFSISGLHVALLLTAVEWLCVHLRIQREHWEWGLLLGLPGYFILAGGGSGVLRACLMRGLQLGGRKLRVKMSGLDAWAGALIVGLLLNPGLLFDLGSQLSYGLSLGLILLVRETTWWRQIGLTLLGLPSLLNGIFQWHLLTLLANMVLVPLFPVVMLPVTLVGVFSFTWLPGLSSSCAWLLGTMDVGLAKVAALPGNVTFGKPWWWVSWLWLGLSWWLFSRPPQQRQRWLIGLLASYGVVYGLIHFPIQGEVAYFDVGQGDSILLREPFNRRISLIDTGGRLALPQSRWVPATPPSYGAVQTTINYLRSLGIDHVDDLYLTHHDADHIGDLPAVLRELRVTRILVPVGMENEPGWQHLIRGSRYPVVVQAIKLGSRVPLVVRHPYEAAPAENGNSLALQGDFGGLNFLFMGDLDQAGEQKILGDDPQLRTDVLKLGHHGSKTASAPAFIAQLRPRLAVISAGRRNRYGHPHADTLATLRATHTPAVSTQTAGMIRYRYTGAHGVWQTKLKGERDS</sequence>
<dbReference type="PANTHER" id="PTHR30619">
    <property type="entry name" value="DNA INTERNALIZATION/COMPETENCE PROTEIN COMEC/REC2"/>
    <property type="match status" value="1"/>
</dbReference>
<dbReference type="PATRIC" id="fig|1423753.3.peg.298"/>
<protein>
    <submittedName>
        <fullName evidence="8">Metallo-beta-lactamase superfamily hydrolase</fullName>
    </submittedName>
</protein>
<keyword evidence="3 6" id="KW-0812">Transmembrane</keyword>
<dbReference type="SMART" id="SM00849">
    <property type="entry name" value="Lactamase_B"/>
    <property type="match status" value="1"/>
</dbReference>
<proteinExistence type="predicted"/>
<dbReference type="InterPro" id="IPR025405">
    <property type="entry name" value="DUF4131"/>
</dbReference>
<feature type="transmembrane region" description="Helical" evidence="6">
    <location>
        <begin position="442"/>
        <end position="458"/>
    </location>
</feature>
<evidence type="ECO:0000256" key="3">
    <source>
        <dbReference type="ARBA" id="ARBA00022692"/>
    </source>
</evidence>
<keyword evidence="5 6" id="KW-0472">Membrane</keyword>
<evidence type="ECO:0000256" key="1">
    <source>
        <dbReference type="ARBA" id="ARBA00004651"/>
    </source>
</evidence>
<reference evidence="8 9" key="1">
    <citation type="journal article" date="2015" name="Genome Announc.">
        <title>Expanding the biotechnology potential of lactobacilli through comparative genomics of 213 strains and associated genera.</title>
        <authorList>
            <person name="Sun Z."/>
            <person name="Harris H.M."/>
            <person name="McCann A."/>
            <person name="Guo C."/>
            <person name="Argimon S."/>
            <person name="Zhang W."/>
            <person name="Yang X."/>
            <person name="Jeffery I.B."/>
            <person name="Cooney J.C."/>
            <person name="Kagawa T.F."/>
            <person name="Liu W."/>
            <person name="Song Y."/>
            <person name="Salvetti E."/>
            <person name="Wrobel A."/>
            <person name="Rasinkangas P."/>
            <person name="Parkhill J."/>
            <person name="Rea M.C."/>
            <person name="O'Sullivan O."/>
            <person name="Ritari J."/>
            <person name="Douillard F.P."/>
            <person name="Paul Ross R."/>
            <person name="Yang R."/>
            <person name="Briner A.E."/>
            <person name="Felis G.E."/>
            <person name="de Vos W.M."/>
            <person name="Barrangou R."/>
            <person name="Klaenhammer T.R."/>
            <person name="Caufield P.W."/>
            <person name="Cui Y."/>
            <person name="Zhang H."/>
            <person name="O'Toole P.W."/>
        </authorList>
    </citation>
    <scope>NUCLEOTIDE SEQUENCE [LARGE SCALE GENOMIC DNA]</scope>
    <source>
        <strain evidence="8 9">DSM 16381</strain>
    </source>
</reference>
<evidence type="ECO:0000313" key="9">
    <source>
        <dbReference type="Proteomes" id="UP000051580"/>
    </source>
</evidence>
<dbReference type="NCBIfam" id="TIGR00361">
    <property type="entry name" value="ComEC_Rec2"/>
    <property type="match status" value="1"/>
</dbReference>
<dbReference type="Pfam" id="PF13567">
    <property type="entry name" value="DUF4131"/>
    <property type="match status" value="1"/>
</dbReference>
<evidence type="ECO:0000313" key="8">
    <source>
        <dbReference type="EMBL" id="KRL94710.1"/>
    </source>
</evidence>
<feature type="transmembrane region" description="Helical" evidence="6">
    <location>
        <begin position="315"/>
        <end position="335"/>
    </location>
</feature>
<gene>
    <name evidence="8" type="ORF">FD28_GL000287</name>
</gene>
<dbReference type="InterPro" id="IPR001279">
    <property type="entry name" value="Metallo-B-lactamas"/>
</dbReference>
<evidence type="ECO:0000256" key="6">
    <source>
        <dbReference type="SAM" id="Phobius"/>
    </source>
</evidence>
<evidence type="ECO:0000256" key="5">
    <source>
        <dbReference type="ARBA" id="ARBA00023136"/>
    </source>
</evidence>
<feature type="transmembrane region" description="Helical" evidence="6">
    <location>
        <begin position="275"/>
        <end position="295"/>
    </location>
</feature>
<dbReference type="GO" id="GO:0005886">
    <property type="term" value="C:plasma membrane"/>
    <property type="evidence" value="ECO:0007669"/>
    <property type="project" value="UniProtKB-SubCell"/>
</dbReference>
<name>A0A0R1UN86_9LACO</name>
<dbReference type="GO" id="GO:0016787">
    <property type="term" value="F:hydrolase activity"/>
    <property type="evidence" value="ECO:0007669"/>
    <property type="project" value="UniProtKB-KW"/>
</dbReference>
<dbReference type="InterPro" id="IPR036866">
    <property type="entry name" value="RibonucZ/Hydroxyglut_hydro"/>
</dbReference>
<dbReference type="EMBL" id="AZFS01000054">
    <property type="protein sequence ID" value="KRL94710.1"/>
    <property type="molecule type" value="Genomic_DNA"/>
</dbReference>
<dbReference type="NCBIfam" id="TIGR00360">
    <property type="entry name" value="ComEC_N-term"/>
    <property type="match status" value="1"/>
</dbReference>
<dbReference type="Pfam" id="PF03772">
    <property type="entry name" value="Competence"/>
    <property type="match status" value="1"/>
</dbReference>
<comment type="subcellular location">
    <subcellularLocation>
        <location evidence="1">Cell membrane</location>
        <topology evidence="1">Multi-pass membrane protein</topology>
    </subcellularLocation>
</comment>
<feature type="transmembrane region" description="Helical" evidence="6">
    <location>
        <begin position="44"/>
        <end position="62"/>
    </location>
</feature>
<keyword evidence="2" id="KW-1003">Cell membrane</keyword>
<dbReference type="SUPFAM" id="SSF56281">
    <property type="entry name" value="Metallo-hydrolase/oxidoreductase"/>
    <property type="match status" value="1"/>
</dbReference>
<dbReference type="STRING" id="1423753.FD28_GL000287"/>
<dbReference type="Gene3D" id="3.60.15.10">
    <property type="entry name" value="Ribonuclease Z/Hydroxyacylglutathione hydrolase-like"/>
    <property type="match status" value="1"/>
</dbReference>
<keyword evidence="9" id="KW-1185">Reference proteome</keyword>
<evidence type="ECO:0000256" key="2">
    <source>
        <dbReference type="ARBA" id="ARBA00022475"/>
    </source>
</evidence>
<dbReference type="InterPro" id="IPR035681">
    <property type="entry name" value="ComA-like_MBL"/>
</dbReference>
<dbReference type="GO" id="GO:0030420">
    <property type="term" value="P:establishment of competence for transformation"/>
    <property type="evidence" value="ECO:0007669"/>
    <property type="project" value="InterPro"/>
</dbReference>
<accession>A0A0R1UN86</accession>
<feature type="transmembrane region" description="Helical" evidence="6">
    <location>
        <begin position="237"/>
        <end position="255"/>
    </location>
</feature>
<feature type="domain" description="Metallo-beta-lactamase" evidence="7">
    <location>
        <begin position="498"/>
        <end position="702"/>
    </location>
</feature>
<dbReference type="Proteomes" id="UP000051580">
    <property type="component" value="Unassembled WGS sequence"/>
</dbReference>
<comment type="caution">
    <text evidence="8">The sequence shown here is derived from an EMBL/GenBank/DDBJ whole genome shotgun (WGS) entry which is preliminary data.</text>
</comment>
<feature type="transmembrane region" description="Helical" evidence="6">
    <location>
        <begin position="470"/>
        <end position="487"/>
    </location>
</feature>
<dbReference type="InterPro" id="IPR052159">
    <property type="entry name" value="Competence_DNA_uptake"/>
</dbReference>
<dbReference type="InterPro" id="IPR004797">
    <property type="entry name" value="Competence_ComEC/Rec2"/>
</dbReference>
<evidence type="ECO:0000259" key="7">
    <source>
        <dbReference type="SMART" id="SM00849"/>
    </source>
</evidence>
<keyword evidence="8" id="KW-0378">Hydrolase</keyword>